<feature type="transmembrane region" description="Helical" evidence="1">
    <location>
        <begin position="83"/>
        <end position="104"/>
    </location>
</feature>
<reference evidence="2 3" key="1">
    <citation type="journal article" date="2015" name="Antonie Van Leeuwenhoek">
        <title>Tamlana nanhaiensis sp. nov., isolated from surface seawater collected from the South China Sea.</title>
        <authorList>
            <person name="Liu X."/>
            <person name="Lai Q."/>
            <person name="Du Y."/>
            <person name="Li G."/>
            <person name="Sun F."/>
            <person name="Shao Z."/>
        </authorList>
    </citation>
    <scope>NUCLEOTIDE SEQUENCE [LARGE SCALE GENOMIC DNA]</scope>
    <source>
        <strain evidence="2 3">FHC16</strain>
    </source>
</reference>
<dbReference type="STRING" id="1382798.PK35_08510"/>
<dbReference type="RefSeq" id="WP_044626278.1">
    <property type="nucleotide sequence ID" value="NZ_JTDV01000005.1"/>
</dbReference>
<protein>
    <submittedName>
        <fullName evidence="2">Thiol-disulfide oxidoreductase</fullName>
    </submittedName>
</protein>
<dbReference type="Pfam" id="PF04134">
    <property type="entry name" value="DCC1-like"/>
    <property type="match status" value="1"/>
</dbReference>
<gene>
    <name evidence="2" type="ORF">PK35_08510</name>
</gene>
<dbReference type="InterPro" id="IPR007263">
    <property type="entry name" value="DCC1-like"/>
</dbReference>
<proteinExistence type="predicted"/>
<evidence type="ECO:0000313" key="2">
    <source>
        <dbReference type="EMBL" id="KJD33002.1"/>
    </source>
</evidence>
<dbReference type="OrthoDB" id="9785438at2"/>
<evidence type="ECO:0000313" key="3">
    <source>
        <dbReference type="Proteomes" id="UP000032361"/>
    </source>
</evidence>
<dbReference type="Proteomes" id="UP000032361">
    <property type="component" value="Unassembled WGS sequence"/>
</dbReference>
<name>A0A0D7W5A1_9FLAO</name>
<sequence>MGIPIPDNKKLILFDGVCNLCDSSVQYIIKHDKNDVFRFAALQSDLGKQIINQFNIDTQKTDSILLYTPNKGIVYKSTAALKIAFYLGFPNHLMAIFLIVPAFIRNWVYDFIAKNRYKWYGKKEACMIPTPELKNKFLN</sequence>
<keyword evidence="1" id="KW-0812">Transmembrane</keyword>
<keyword evidence="1" id="KW-1133">Transmembrane helix</keyword>
<keyword evidence="1" id="KW-0472">Membrane</keyword>
<comment type="caution">
    <text evidence="2">The sequence shown here is derived from an EMBL/GenBank/DDBJ whole genome shotgun (WGS) entry which is preliminary data.</text>
</comment>
<dbReference type="InterPro" id="IPR052927">
    <property type="entry name" value="DCC_oxidoreductase"/>
</dbReference>
<dbReference type="PANTHER" id="PTHR33639:SF2">
    <property type="entry name" value="DUF393 DOMAIN-CONTAINING PROTEIN"/>
    <property type="match status" value="1"/>
</dbReference>
<organism evidence="2 3">
    <name type="scientific">Neotamlana nanhaiensis</name>
    <dbReference type="NCBI Taxonomy" id="1382798"/>
    <lineage>
        <taxon>Bacteria</taxon>
        <taxon>Pseudomonadati</taxon>
        <taxon>Bacteroidota</taxon>
        <taxon>Flavobacteriia</taxon>
        <taxon>Flavobacteriales</taxon>
        <taxon>Flavobacteriaceae</taxon>
        <taxon>Neotamlana</taxon>
    </lineage>
</organism>
<dbReference type="PANTHER" id="PTHR33639">
    <property type="entry name" value="THIOL-DISULFIDE OXIDOREDUCTASE DCC"/>
    <property type="match status" value="1"/>
</dbReference>
<evidence type="ECO:0000256" key="1">
    <source>
        <dbReference type="SAM" id="Phobius"/>
    </source>
</evidence>
<accession>A0A0D7W5A1</accession>
<dbReference type="GO" id="GO:0015035">
    <property type="term" value="F:protein-disulfide reductase activity"/>
    <property type="evidence" value="ECO:0007669"/>
    <property type="project" value="InterPro"/>
</dbReference>
<dbReference type="AlphaFoldDB" id="A0A0D7W5A1"/>
<dbReference type="EMBL" id="JTDV01000005">
    <property type="protein sequence ID" value="KJD33002.1"/>
    <property type="molecule type" value="Genomic_DNA"/>
</dbReference>
<keyword evidence="3" id="KW-1185">Reference proteome</keyword>
<dbReference type="PATRIC" id="fig|1382798.3.peg.3050"/>